<dbReference type="PANTHER" id="PTHR33112:SF16">
    <property type="entry name" value="HETEROKARYON INCOMPATIBILITY DOMAIN-CONTAINING PROTEIN"/>
    <property type="match status" value="1"/>
</dbReference>
<evidence type="ECO:0000313" key="3">
    <source>
        <dbReference type="EMBL" id="EXK24334.1"/>
    </source>
</evidence>
<dbReference type="PANTHER" id="PTHR33112">
    <property type="entry name" value="DOMAIN PROTEIN, PUTATIVE-RELATED"/>
    <property type="match status" value="1"/>
</dbReference>
<evidence type="ECO:0000259" key="2">
    <source>
        <dbReference type="Pfam" id="PF06985"/>
    </source>
</evidence>
<dbReference type="VEuPathDB" id="FungiDB:FOMG_18931"/>
<dbReference type="Proteomes" id="UP000030703">
    <property type="component" value="Unassembled WGS sequence"/>
</dbReference>
<reference evidence="3" key="1">
    <citation type="submission" date="2012-04" db="EMBL/GenBank/DDBJ databases">
        <title>The Genome Sequence of Fusarium oxysporum melonis.</title>
        <authorList>
            <consortium name="The Broad Institute Genome Sequencing Platform"/>
            <person name="Ma L.-J."/>
            <person name="Gale L.R."/>
            <person name="Schwartz D.C."/>
            <person name="Zhou S."/>
            <person name="Corby-Kistler H."/>
            <person name="Young S.K."/>
            <person name="Zeng Q."/>
            <person name="Gargeya S."/>
            <person name="Fitzgerald M."/>
            <person name="Haas B."/>
            <person name="Abouelleil A."/>
            <person name="Alvarado L."/>
            <person name="Arachchi H.M."/>
            <person name="Berlin A."/>
            <person name="Brown A."/>
            <person name="Chapman S.B."/>
            <person name="Chen Z."/>
            <person name="Dunbar C."/>
            <person name="Freedman E."/>
            <person name="Gearin G."/>
            <person name="Goldberg J."/>
            <person name="Griggs A."/>
            <person name="Gujja S."/>
            <person name="Heiman D."/>
            <person name="Howarth C."/>
            <person name="Larson L."/>
            <person name="Lui A."/>
            <person name="MacDonald P.J.P."/>
            <person name="Montmayeur A."/>
            <person name="Murphy C."/>
            <person name="Neiman D."/>
            <person name="Pearson M."/>
            <person name="Priest M."/>
            <person name="Roberts A."/>
            <person name="Saif S."/>
            <person name="Shea T."/>
            <person name="Shenoy N."/>
            <person name="Sisk P."/>
            <person name="Stolte C."/>
            <person name="Sykes S."/>
            <person name="Wortman J."/>
            <person name="Nusbaum C."/>
            <person name="Birren B."/>
        </authorList>
    </citation>
    <scope>NUCLEOTIDE SEQUENCE</scope>
    <source>
        <strain evidence="3">26406</strain>
    </source>
</reference>
<dbReference type="InterPro" id="IPR010730">
    <property type="entry name" value="HET"/>
</dbReference>
<dbReference type="HOGENOM" id="CLU_002639_3_2_1"/>
<feature type="compositionally biased region" description="Polar residues" evidence="1">
    <location>
        <begin position="61"/>
        <end position="74"/>
    </location>
</feature>
<feature type="compositionally biased region" description="Polar residues" evidence="1">
    <location>
        <begin position="22"/>
        <end position="40"/>
    </location>
</feature>
<dbReference type="EMBL" id="KI980388">
    <property type="protein sequence ID" value="EXK24334.1"/>
    <property type="molecule type" value="Genomic_DNA"/>
</dbReference>
<name>W9YXQ2_FUSOX</name>
<proteinExistence type="predicted"/>
<feature type="region of interest" description="Disordered" evidence="1">
    <location>
        <begin position="1"/>
        <end position="97"/>
    </location>
</feature>
<dbReference type="OrthoDB" id="47007at2759"/>
<gene>
    <name evidence="3" type="ORF">FOMG_18931</name>
</gene>
<organism evidence="3">
    <name type="scientific">Fusarium oxysporum f. sp. melonis 26406</name>
    <dbReference type="NCBI Taxonomy" id="1089452"/>
    <lineage>
        <taxon>Eukaryota</taxon>
        <taxon>Fungi</taxon>
        <taxon>Dikarya</taxon>
        <taxon>Ascomycota</taxon>
        <taxon>Pezizomycotina</taxon>
        <taxon>Sordariomycetes</taxon>
        <taxon>Hypocreomycetidae</taxon>
        <taxon>Hypocreales</taxon>
        <taxon>Nectriaceae</taxon>
        <taxon>Fusarium</taxon>
        <taxon>Fusarium oxysporum species complex</taxon>
    </lineage>
</organism>
<dbReference type="AlphaFoldDB" id="W9YXQ2"/>
<feature type="domain" description="Heterokaryon incompatibility" evidence="2">
    <location>
        <begin position="404"/>
        <end position="590"/>
    </location>
</feature>
<protein>
    <recommendedName>
        <fullName evidence="2">Heterokaryon incompatibility domain-containing protein</fullName>
    </recommendedName>
</protein>
<accession>W9YXQ2</accession>
<reference evidence="3" key="2">
    <citation type="submission" date="2014-02" db="EMBL/GenBank/DDBJ databases">
        <title>Annotation of the Genome Sequence of Fusarium oxysporum f. sp. melonis 26406.</title>
        <authorList>
            <consortium name="The Broad Institute Genomics Platform"/>
            <person name="Ma L.-J."/>
            <person name="Corby-Kistler H."/>
            <person name="Broz K."/>
            <person name="Gale L.R."/>
            <person name="Jonkers W."/>
            <person name="O'Donnell K."/>
            <person name="Ploetz R."/>
            <person name="Steinberg C."/>
            <person name="Schwartz D.C."/>
            <person name="VanEtten H."/>
            <person name="Zhou S."/>
            <person name="Young S.K."/>
            <person name="Zeng Q."/>
            <person name="Gargeya S."/>
            <person name="Fitzgerald M."/>
            <person name="Abouelleil A."/>
            <person name="Alvarado L."/>
            <person name="Chapman S.B."/>
            <person name="Gainer-Dewar J."/>
            <person name="Goldberg J."/>
            <person name="Griggs A."/>
            <person name="Gujja S."/>
            <person name="Hansen M."/>
            <person name="Howarth C."/>
            <person name="Imamovic A."/>
            <person name="Ireland A."/>
            <person name="Larimer J."/>
            <person name="McCowan C."/>
            <person name="Murphy C."/>
            <person name="Pearson M."/>
            <person name="Poon T.W."/>
            <person name="Priest M."/>
            <person name="Roberts A."/>
            <person name="Saif S."/>
            <person name="Shea T."/>
            <person name="Sykes S."/>
            <person name="Wortman J."/>
            <person name="Nusbaum C."/>
            <person name="Birren B."/>
        </authorList>
    </citation>
    <scope>NUCLEOTIDE SEQUENCE</scope>
    <source>
        <strain evidence="3">26406</strain>
    </source>
</reference>
<sequence length="959" mass="106460">MQKESFRRRLGGRLSRLGRSSQAPSGETSIQPSSRPQANPNVGMDLAPMPEPATTAAKPLSVNQANGGTRASTTTKDDKAQTQSNQSGAHTVDGKYGFNPKRSTFSDDFGSLTISSDPWDIPQAVSSLGAKERIGPGSSRMPPRFCRLCLAIDLLNLPPEDANGYPHYQSVLELEASALSCSMCRLLLDAGRQRAEDAKLTGKAEWVATIPAPKGGDGSVMEEDKHGAYLPDVMLPKEVTSNEVVRDHHKAHHAEPSTDPTVLRPWIYGNWYLPDDWSPSKGKVFSHLTGIGVRFSAGPAPDIRKEKNGKYTMSYQGSYIRVCTGDGNKYSAVIPGRLREQDSSSDIAIQRLREWVGWCDNNHRCSTAVIDDPPLPTRVLDLGRLGDKSRIVTLLHSNGKHGRYVALSHCWGKSPRTVLTSATMEDLKSPGIAISYLPKTFRDAVNLTRKLGVRYLWVDSFCILQDSVTDWEQEGKKMSDVYAQAYLTISASASNDSFSGCFPSRDATYIPPDVLTLGASTRRDPSKPVTIKHAEMEPPHRVFAELHFFPEWMPSSTANAKKVYQIGTFGRSFDPLLKEHISTRAWTVQERLLSPRTLHFATDQMYWECRCNILSEDGALFQPSFFSTDLLLETQMIKFEDHGMQGSGISFIEGDWPSIKGRGQRWRGGWLAHTVGFCQRNMTNEQDKLPALSGIARFLAQKTGDRYLAGLWKSHLLEDLHWRTYEREESRVQGSSGFELYVRDVKLCDVVRPKEYRAPTWSWASLDSHILFNELSFKHIVAEVIDCQTTPAGIDPYGRVSGGFLKIKAPLFQVSPLSSAYIPWVKHGTPVQINLPNAASISASSAKIPYPHSHISVGTANFDFGPSFPCIALFLDAANCLLLRQSRNGQTFERIGIAQFCRPSFSRIKNREVPAPKRLGKNEKVTLDDVLHVRLGASGPKGTWGPITEEHEKRVVTIV</sequence>
<feature type="compositionally biased region" description="Low complexity" evidence="1">
    <location>
        <begin position="12"/>
        <end position="21"/>
    </location>
</feature>
<dbReference type="Pfam" id="PF06985">
    <property type="entry name" value="HET"/>
    <property type="match status" value="1"/>
</dbReference>
<evidence type="ECO:0000256" key="1">
    <source>
        <dbReference type="SAM" id="MobiDB-lite"/>
    </source>
</evidence>